<dbReference type="Gene3D" id="2.60.40.1170">
    <property type="entry name" value="Mu homology domain, subdomain B"/>
    <property type="match status" value="2"/>
</dbReference>
<keyword evidence="3 8" id="KW-0963">Cytoplasm</keyword>
<dbReference type="GO" id="GO:0015031">
    <property type="term" value="P:protein transport"/>
    <property type="evidence" value="ECO:0007669"/>
    <property type="project" value="UniProtKB-KW"/>
</dbReference>
<evidence type="ECO:0000313" key="11">
    <source>
        <dbReference type="EMBL" id="KHN69106.1"/>
    </source>
</evidence>
<evidence type="ECO:0000259" key="10">
    <source>
        <dbReference type="PROSITE" id="PS51072"/>
    </source>
</evidence>
<dbReference type="PANTHER" id="PTHR10121">
    <property type="entry name" value="COATOMER SUBUNIT DELTA"/>
    <property type="match status" value="1"/>
</dbReference>
<comment type="subcellular location">
    <subcellularLocation>
        <location evidence="8 9">Cytoplasm</location>
    </subcellularLocation>
    <subcellularLocation>
        <location evidence="8 9">Cytoplasmic vesicle</location>
        <location evidence="8 9">COPI-coated vesicle membrane</location>
        <topology evidence="8 9">Peripheral membrane protein</topology>
        <orientation evidence="8 9">Cytoplasmic side</orientation>
    </subcellularLocation>
    <subcellularLocation>
        <location evidence="8 9">Golgi apparatus membrane</location>
        <topology evidence="8 9">Peripheral membrane protein</topology>
        <orientation evidence="8 9">Cytoplasmic side</orientation>
    </subcellularLocation>
</comment>
<dbReference type="PROSITE" id="PS51072">
    <property type="entry name" value="MHD"/>
    <property type="match status" value="1"/>
</dbReference>
<dbReference type="OrthoDB" id="10266042at2759"/>
<evidence type="ECO:0000256" key="6">
    <source>
        <dbReference type="ARBA" id="ARBA00023034"/>
    </source>
</evidence>
<dbReference type="VEuPathDB" id="MicrosporidiaDB:M896_090300"/>
<keyword evidence="2 8" id="KW-0813">Transport</keyword>
<gene>
    <name evidence="11" type="ORF">M896_090300</name>
</gene>
<keyword evidence="6 8" id="KW-0333">Golgi apparatus</keyword>
<dbReference type="GO" id="GO:0006890">
    <property type="term" value="P:retrograde vesicle-mediated transport, Golgi to endoplasmic reticulum"/>
    <property type="evidence" value="ECO:0007669"/>
    <property type="project" value="UniProtKB-UniRule"/>
</dbReference>
<name>A0A0B2UDF9_9MICR</name>
<dbReference type="Proteomes" id="UP000031056">
    <property type="component" value="Unassembled WGS sequence"/>
</dbReference>
<comment type="caution">
    <text evidence="11">The sequence shown here is derived from an EMBL/GenBank/DDBJ whole genome shotgun (WGS) entry which is preliminary data.</text>
</comment>
<keyword evidence="12" id="KW-1185">Reference proteome</keyword>
<sequence>MIVGMFATDMQTKEVACRMTCKMAVSKIEHFILDFVGSEYVKGGVVVKGFYKYVYGAVDSMWYVVITSMGYSEMKAYTLLDVLQKNGGKDMLDVLVVMDNILYGQVVFDTNLSLVKDMDSQEEKIHDMMMRNKRKEVMQKHKEFQRKPVSEIDKELERVRNLEIEMRNESIQQLKSMSKMSSDPVKERRKELVTSSGPVLIVLKEKLRIEIDKENNVKSREVQGDMTLMIKDEKYSDIEIVLRNHTKEMKFSPNIDKSVSMSGVIKCDKGFPVDKNVALVKWKSTNIEETPVTFTFWPCETSLNVYQIMLEYTAEMDVENLRVFFPKARISNVVLNGDAREEEMHIVWEIGTVEKGGSDSLEFSCTCTDPSMIFPLDVYFTADFVCTKLNVDKVMIGTAEVEETDVKKMFEVDKFVVVDE</sequence>
<keyword evidence="5 8" id="KW-0653">Protein transport</keyword>
<dbReference type="AlphaFoldDB" id="A0A0B2UDF9"/>
<feature type="domain" description="MHD" evidence="10">
    <location>
        <begin position="196"/>
        <end position="420"/>
    </location>
</feature>
<dbReference type="GO" id="GO:0030126">
    <property type="term" value="C:COPI vesicle coat"/>
    <property type="evidence" value="ECO:0007669"/>
    <property type="project" value="UniProtKB-UniRule"/>
</dbReference>
<dbReference type="SUPFAM" id="SSF49447">
    <property type="entry name" value="Second domain of Mu2 adaptin subunit (ap50) of ap2 adaptor"/>
    <property type="match status" value="1"/>
</dbReference>
<comment type="subunit">
    <text evidence="8">Oligomeric complex that consists of at least the alpha, beta, beta', gamma, delta, epsilon and zeta subunits.</text>
</comment>
<dbReference type="InterPro" id="IPR027059">
    <property type="entry name" value="Coatomer_dsu"/>
</dbReference>
<dbReference type="InParanoid" id="A0A0B2UDF9"/>
<evidence type="ECO:0000256" key="8">
    <source>
        <dbReference type="RuleBase" id="RU364018"/>
    </source>
</evidence>
<dbReference type="EMBL" id="JOKQ01000009">
    <property type="protein sequence ID" value="KHN69106.1"/>
    <property type="molecule type" value="Genomic_DNA"/>
</dbReference>
<dbReference type="InterPro" id="IPR036168">
    <property type="entry name" value="AP2_Mu_C_sf"/>
</dbReference>
<dbReference type="HOGENOM" id="CLU_667471_0_0_1"/>
<dbReference type="RefSeq" id="XP_014563148.1">
    <property type="nucleotide sequence ID" value="XM_014707662.1"/>
</dbReference>
<dbReference type="GeneID" id="26262244"/>
<evidence type="ECO:0000256" key="7">
    <source>
        <dbReference type="ARBA" id="ARBA00023329"/>
    </source>
</evidence>
<evidence type="ECO:0000256" key="1">
    <source>
        <dbReference type="ARBA" id="ARBA00010516"/>
    </source>
</evidence>
<evidence type="ECO:0000313" key="12">
    <source>
        <dbReference type="Proteomes" id="UP000031056"/>
    </source>
</evidence>
<dbReference type="InterPro" id="IPR028565">
    <property type="entry name" value="MHD"/>
</dbReference>
<protein>
    <recommendedName>
        <fullName evidence="8">Coatomer subunit delta</fullName>
    </recommendedName>
</protein>
<evidence type="ECO:0000256" key="3">
    <source>
        <dbReference type="ARBA" id="ARBA00022490"/>
    </source>
</evidence>
<accession>A0A0B2UDF9</accession>
<reference evidence="11 12" key="1">
    <citation type="journal article" date="2014" name="MBio">
        <title>The Ordospora colligata genome; evolution of extreme reduction in microsporidia and host-to-parasite horizontal gene transfer.</title>
        <authorList>
            <person name="Pombert J.-F."/>
            <person name="Haag K.L."/>
            <person name="Beidas S."/>
            <person name="Ebert D."/>
            <person name="Keeling P.J."/>
        </authorList>
    </citation>
    <scope>NUCLEOTIDE SEQUENCE [LARGE SCALE GENOMIC DNA]</scope>
    <source>
        <strain evidence="11 12">OC4</strain>
    </source>
</reference>
<dbReference type="GO" id="GO:0051645">
    <property type="term" value="P:Golgi localization"/>
    <property type="evidence" value="ECO:0007669"/>
    <property type="project" value="TreeGrafter"/>
</dbReference>
<keyword evidence="4 8" id="KW-0931">ER-Golgi transport</keyword>
<dbReference type="GO" id="GO:0000139">
    <property type="term" value="C:Golgi membrane"/>
    <property type="evidence" value="ECO:0007669"/>
    <property type="project" value="UniProtKB-SubCell"/>
</dbReference>
<proteinExistence type="inferred from homology"/>
<keyword evidence="7 8" id="KW-0968">Cytoplasmic vesicle</keyword>
<dbReference type="GO" id="GO:0006888">
    <property type="term" value="P:endoplasmic reticulum to Golgi vesicle-mediated transport"/>
    <property type="evidence" value="ECO:0007669"/>
    <property type="project" value="TreeGrafter"/>
</dbReference>
<dbReference type="CDD" id="cd09254">
    <property type="entry name" value="AP_delta-COPI_MHD"/>
    <property type="match status" value="1"/>
</dbReference>
<evidence type="ECO:0000256" key="2">
    <source>
        <dbReference type="ARBA" id="ARBA00022448"/>
    </source>
</evidence>
<evidence type="ECO:0000256" key="4">
    <source>
        <dbReference type="ARBA" id="ARBA00022892"/>
    </source>
</evidence>
<comment type="function">
    <text evidence="8">The coatomer is a cytosolic protein complex that binds to dilysine motifs and reversibly associates with Golgi non-clathrin-coated vesicles, which further mediate biosynthetic protein transport from the ER, via the Golgi up to the trans Golgi network. Coatomer complex is required for budding from Golgi membranes, and is essential for the retrograde Golgi-to-ER transport of dilysine-tagged proteins.</text>
</comment>
<dbReference type="Pfam" id="PF00928">
    <property type="entry name" value="Adap_comp_sub"/>
    <property type="match status" value="1"/>
</dbReference>
<keyword evidence="8" id="KW-0472">Membrane</keyword>
<organism evidence="11 12">
    <name type="scientific">Ordospora colligata OC4</name>
    <dbReference type="NCBI Taxonomy" id="1354746"/>
    <lineage>
        <taxon>Eukaryota</taxon>
        <taxon>Fungi</taxon>
        <taxon>Fungi incertae sedis</taxon>
        <taxon>Microsporidia</taxon>
        <taxon>Ordosporidae</taxon>
        <taxon>Ordospora</taxon>
    </lineage>
</organism>
<dbReference type="STRING" id="1354746.A0A0B2UDF9"/>
<comment type="similarity">
    <text evidence="1 8">Belongs to the adaptor complexes medium subunit family. Delta-COP subfamily.</text>
</comment>
<evidence type="ECO:0000256" key="9">
    <source>
        <dbReference type="RuleBase" id="RU366052"/>
    </source>
</evidence>
<dbReference type="PANTHER" id="PTHR10121:SF0">
    <property type="entry name" value="COATOMER SUBUNIT DELTA"/>
    <property type="match status" value="1"/>
</dbReference>
<evidence type="ECO:0000256" key="5">
    <source>
        <dbReference type="ARBA" id="ARBA00022927"/>
    </source>
</evidence>